<comment type="caution">
    <text evidence="5">The sequence shown here is derived from an EMBL/GenBank/DDBJ whole genome shotgun (WGS) entry which is preliminary data.</text>
</comment>
<keyword evidence="6" id="KW-1185">Reference proteome</keyword>
<protein>
    <submittedName>
        <fullName evidence="5">Spore gernimation protein GerA</fullName>
    </submittedName>
</protein>
<dbReference type="GO" id="GO:0016020">
    <property type="term" value="C:membrane"/>
    <property type="evidence" value="ECO:0007669"/>
    <property type="project" value="InterPro"/>
</dbReference>
<dbReference type="AlphaFoldDB" id="A0A1B7LEY9"/>
<reference evidence="5 6" key="1">
    <citation type="submission" date="2016-04" db="EMBL/GenBank/DDBJ databases">
        <authorList>
            <person name="Evans L.H."/>
            <person name="Alamgir A."/>
            <person name="Owens N."/>
            <person name="Weber N.D."/>
            <person name="Virtaneva K."/>
            <person name="Barbian K."/>
            <person name="Babar A."/>
            <person name="Rosenke K."/>
        </authorList>
    </citation>
    <scope>NUCLEOTIDE SEQUENCE [LARGE SCALE GENOMIC DNA]</scope>
    <source>
        <strain evidence="5 6">LMa1</strain>
    </source>
</reference>
<feature type="transmembrane region" description="Helical" evidence="4">
    <location>
        <begin position="330"/>
        <end position="352"/>
    </location>
</feature>
<organism evidence="5 6">
    <name type="scientific">Desulfotomaculum copahuensis</name>
    <dbReference type="NCBI Taxonomy" id="1838280"/>
    <lineage>
        <taxon>Bacteria</taxon>
        <taxon>Bacillati</taxon>
        <taxon>Bacillota</taxon>
        <taxon>Clostridia</taxon>
        <taxon>Eubacteriales</taxon>
        <taxon>Desulfotomaculaceae</taxon>
        <taxon>Desulfotomaculum</taxon>
    </lineage>
</organism>
<comment type="similarity">
    <text evidence="1">Belongs to the GerABKA family.</text>
</comment>
<keyword evidence="2 4" id="KW-0472">Membrane</keyword>
<gene>
    <name evidence="5" type="ORF">A6M21_08570</name>
</gene>
<feature type="transmembrane region" description="Helical" evidence="4">
    <location>
        <begin position="426"/>
        <end position="447"/>
    </location>
</feature>
<dbReference type="PIRSF" id="PIRSF005690">
    <property type="entry name" value="GerBA"/>
    <property type="match status" value="1"/>
</dbReference>
<evidence type="ECO:0000313" key="5">
    <source>
        <dbReference type="EMBL" id="OAT82215.1"/>
    </source>
</evidence>
<dbReference type="EMBL" id="LYVF01000137">
    <property type="protein sequence ID" value="OAT82215.1"/>
    <property type="molecule type" value="Genomic_DNA"/>
</dbReference>
<dbReference type="PANTHER" id="PTHR22550">
    <property type="entry name" value="SPORE GERMINATION PROTEIN"/>
    <property type="match status" value="1"/>
</dbReference>
<proteinExistence type="inferred from homology"/>
<dbReference type="InterPro" id="IPR004995">
    <property type="entry name" value="Spore_Ger"/>
</dbReference>
<accession>A0A1B7LEY9</accession>
<evidence type="ECO:0000256" key="2">
    <source>
        <dbReference type="ARBA" id="ARBA00023136"/>
    </source>
</evidence>
<dbReference type="GO" id="GO:0009847">
    <property type="term" value="P:spore germination"/>
    <property type="evidence" value="ECO:0007669"/>
    <property type="project" value="InterPro"/>
</dbReference>
<dbReference type="Proteomes" id="UP000078532">
    <property type="component" value="Unassembled WGS sequence"/>
</dbReference>
<dbReference type="PANTHER" id="PTHR22550:SF5">
    <property type="entry name" value="LEUCINE ZIPPER PROTEIN 4"/>
    <property type="match status" value="1"/>
</dbReference>
<feature type="transmembrane region" description="Helical" evidence="4">
    <location>
        <begin position="459"/>
        <end position="481"/>
    </location>
</feature>
<evidence type="ECO:0000256" key="3">
    <source>
        <dbReference type="SAM" id="MobiDB-lite"/>
    </source>
</evidence>
<keyword evidence="4" id="KW-1133">Transmembrane helix</keyword>
<dbReference type="STRING" id="1838280.A6M21_08570"/>
<feature type="region of interest" description="Disordered" evidence="3">
    <location>
        <begin position="520"/>
        <end position="553"/>
    </location>
</feature>
<feature type="transmembrane region" description="Helical" evidence="4">
    <location>
        <begin position="402"/>
        <end position="420"/>
    </location>
</feature>
<name>A0A1B7LEY9_9FIRM</name>
<evidence type="ECO:0000256" key="1">
    <source>
        <dbReference type="ARBA" id="ARBA00005278"/>
    </source>
</evidence>
<evidence type="ECO:0000313" key="6">
    <source>
        <dbReference type="Proteomes" id="UP000078532"/>
    </source>
</evidence>
<dbReference type="InterPro" id="IPR050768">
    <property type="entry name" value="UPF0353/GerABKA_families"/>
</dbReference>
<keyword evidence="4" id="KW-0812">Transmembrane</keyword>
<dbReference type="Pfam" id="PF03323">
    <property type="entry name" value="GerA"/>
    <property type="match status" value="1"/>
</dbReference>
<sequence length="553" mass="60898">MSRMLRCFSRLLTQGQKNDGRSFRHSGAQWEETHQAEELKKMPVSARLDDNLALIKEMLGRNSDLVLRELRLGAGGNTRAGLIFVDGMVDNSALNDTLIKGLTLESRMAAVDGRSGLFAVLKEFMINVGTVREAENIFQLLDGVLYGTAGLFIDGCNRALLADVKGGPVRAIEEPISEGVVRGPRTGFTEQIRTNTSLLRRSLRTPNFVIEGTELGRDTRTVVEIAYIKGLAAPELVREVKERLSRIKIDGILESGYIEELIEDQPYSPFPQVFHSERPDRVAAALLQGRVAILTDGTPFVLVVPAEFVLFMQVPEDYYERWQLSTVIRWLRYISFVASLLLPSMYIAVTTYHQEMIPTRLLISVAASREGVPFPAFVEALLMEFTFEVLREAGIRLPRNIGQAVSIVGALVIGQAAVSASIVSPLMVIVVALTGIASFAAASYNIAITTRLLRFPMMILAATLGLFGVMIGMLVILVHMASLRSFGVPYLAPLAPLHAGDLKDVAWRAPWWAMDNRPEELVRDDRRRQTPGLMPHPPAPGGGRKGGGRDGPR</sequence>
<evidence type="ECO:0000256" key="4">
    <source>
        <dbReference type="SAM" id="Phobius"/>
    </source>
</evidence>